<accession>A0A144DV57</accession>
<evidence type="ECO:0000313" key="3">
    <source>
        <dbReference type="Proteomes" id="UP000076008"/>
    </source>
</evidence>
<name>A0A144DV57_ENTCL</name>
<dbReference type="EMBL" id="FJXR01000004">
    <property type="protein sequence ID" value="CZU61620.1"/>
    <property type="molecule type" value="Genomic_DNA"/>
</dbReference>
<sequence>MKYIIALFFLCLPVGLFAKSHTPEQILQMINDKGARTVVSEMDSNDNGESEWWNHIIPKIRSGKQAWLAVASALEPGVDASTAEDLKAALSEAIPHNPEGVLAILKDDKPLLTIEQVCAFANFPETEVESNKLYVDSIREMFKVNSQKGKKCLAVMIATVEHSVPFDKDI</sequence>
<dbReference type="AlphaFoldDB" id="A0A144DV57"/>
<keyword evidence="1" id="KW-0732">Signal</keyword>
<dbReference type="Proteomes" id="UP000076008">
    <property type="component" value="Unassembled WGS sequence"/>
</dbReference>
<evidence type="ECO:0000256" key="1">
    <source>
        <dbReference type="SAM" id="SignalP"/>
    </source>
</evidence>
<dbReference type="RefSeq" id="WP_063143252.1">
    <property type="nucleotide sequence ID" value="NZ_FJXR01000004.1"/>
</dbReference>
<reference evidence="2 3" key="1">
    <citation type="submission" date="2016-03" db="EMBL/GenBank/DDBJ databases">
        <authorList>
            <consortium name="Pathogen Informatics"/>
        </authorList>
    </citation>
    <scope>NUCLEOTIDE SEQUENCE [LARGE SCALE GENOMIC DNA]</scope>
    <source>
        <strain evidence="3">e1252</strain>
    </source>
</reference>
<feature type="signal peptide" evidence="1">
    <location>
        <begin position="1"/>
        <end position="18"/>
    </location>
</feature>
<protein>
    <submittedName>
        <fullName evidence="2">Uncharacterized protein</fullName>
    </submittedName>
</protein>
<gene>
    <name evidence="2" type="ORF">SAMEA2273318_00840</name>
</gene>
<feature type="chain" id="PRO_5009814103" evidence="1">
    <location>
        <begin position="19"/>
        <end position="170"/>
    </location>
</feature>
<organism evidence="2 3">
    <name type="scientific">Enterobacter cloacae</name>
    <dbReference type="NCBI Taxonomy" id="550"/>
    <lineage>
        <taxon>Bacteria</taxon>
        <taxon>Pseudomonadati</taxon>
        <taxon>Pseudomonadota</taxon>
        <taxon>Gammaproteobacteria</taxon>
        <taxon>Enterobacterales</taxon>
        <taxon>Enterobacteriaceae</taxon>
        <taxon>Enterobacter</taxon>
        <taxon>Enterobacter cloacae complex</taxon>
    </lineage>
</organism>
<proteinExistence type="predicted"/>
<evidence type="ECO:0000313" key="2">
    <source>
        <dbReference type="EMBL" id="CZU61620.1"/>
    </source>
</evidence>